<evidence type="ECO:0000256" key="7">
    <source>
        <dbReference type="ARBA" id="ARBA00023244"/>
    </source>
</evidence>
<proteinExistence type="inferred from homology"/>
<dbReference type="InterPro" id="IPR049704">
    <property type="entry name" value="Aminotrans_3_PPA_site"/>
</dbReference>
<reference evidence="8" key="1">
    <citation type="journal article" date="2015" name="Nature">
        <title>Complex archaea that bridge the gap between prokaryotes and eukaryotes.</title>
        <authorList>
            <person name="Spang A."/>
            <person name="Saw J.H."/>
            <person name="Jorgensen S.L."/>
            <person name="Zaremba-Niedzwiedzka K."/>
            <person name="Martijn J."/>
            <person name="Lind A.E."/>
            <person name="van Eijk R."/>
            <person name="Schleper C."/>
            <person name="Guy L."/>
            <person name="Ettema T.J."/>
        </authorList>
    </citation>
    <scope>NUCLEOTIDE SEQUENCE</scope>
</reference>
<dbReference type="InterPro" id="IPR015421">
    <property type="entry name" value="PyrdxlP-dep_Trfase_major"/>
</dbReference>
<accession>A0A0F9QC04</accession>
<gene>
    <name evidence="8" type="ORF">LCGC14_0722400</name>
</gene>
<dbReference type="EC" id="5.4.3.8" evidence="4"/>
<evidence type="ECO:0000256" key="2">
    <source>
        <dbReference type="ARBA" id="ARBA00004819"/>
    </source>
</evidence>
<dbReference type="Gene3D" id="3.90.1150.10">
    <property type="entry name" value="Aspartate Aminotransferase, domain 1"/>
    <property type="match status" value="1"/>
</dbReference>
<name>A0A0F9QC04_9ZZZZ</name>
<organism evidence="8">
    <name type="scientific">marine sediment metagenome</name>
    <dbReference type="NCBI Taxonomy" id="412755"/>
    <lineage>
        <taxon>unclassified sequences</taxon>
        <taxon>metagenomes</taxon>
        <taxon>ecological metagenomes</taxon>
    </lineage>
</organism>
<dbReference type="PANTHER" id="PTHR43713:SF3">
    <property type="entry name" value="GLUTAMATE-1-SEMIALDEHYDE 2,1-AMINOMUTASE 1, CHLOROPLASTIC-RELATED"/>
    <property type="match status" value="1"/>
</dbReference>
<evidence type="ECO:0000256" key="6">
    <source>
        <dbReference type="ARBA" id="ARBA00023235"/>
    </source>
</evidence>
<evidence type="ECO:0000256" key="1">
    <source>
        <dbReference type="ARBA" id="ARBA00001933"/>
    </source>
</evidence>
<dbReference type="UniPathway" id="UPA00251">
    <property type="reaction ID" value="UER00317"/>
</dbReference>
<comment type="similarity">
    <text evidence="3">Belongs to the class-III pyridoxal-phosphate-dependent aminotransferase family. HemL subfamily.</text>
</comment>
<dbReference type="InterPro" id="IPR015422">
    <property type="entry name" value="PyrdxlP-dep_Trfase_small"/>
</dbReference>
<comment type="caution">
    <text evidence="8">The sequence shown here is derived from an EMBL/GenBank/DDBJ whole genome shotgun (WGS) entry which is preliminary data.</text>
</comment>
<dbReference type="Gene3D" id="3.40.640.10">
    <property type="entry name" value="Type I PLP-dependent aspartate aminotransferase-like (Major domain)"/>
    <property type="match status" value="1"/>
</dbReference>
<keyword evidence="6" id="KW-0413">Isomerase</keyword>
<evidence type="ECO:0000313" key="8">
    <source>
        <dbReference type="EMBL" id="KKN41525.1"/>
    </source>
</evidence>
<dbReference type="SUPFAM" id="SSF53383">
    <property type="entry name" value="PLP-dependent transferases"/>
    <property type="match status" value="1"/>
</dbReference>
<dbReference type="FunFam" id="3.40.640.10:FF:000021">
    <property type="entry name" value="Glutamate-1-semialdehyde 2,1-aminomutase"/>
    <property type="match status" value="1"/>
</dbReference>
<dbReference type="EMBL" id="LAZR01001643">
    <property type="protein sequence ID" value="KKN41525.1"/>
    <property type="molecule type" value="Genomic_DNA"/>
</dbReference>
<dbReference type="InterPro" id="IPR015424">
    <property type="entry name" value="PyrdxlP-dep_Trfase"/>
</dbReference>
<dbReference type="CDD" id="cd00610">
    <property type="entry name" value="OAT_like"/>
    <property type="match status" value="1"/>
</dbReference>
<evidence type="ECO:0000256" key="5">
    <source>
        <dbReference type="ARBA" id="ARBA00022898"/>
    </source>
</evidence>
<sequence>MNKTKSGLLFEKAKRLMPGGVNSPVRAFKPYPFFTSHAKGSYIYDVDGNKYIDYCLAYGPLLLGHAHPKIINAIKNQLDNGTIYGTPTKVEVELAEKIINLIPCAEMVRLVNTGTEATMHAIRAARGYTQKDKIVKFEGCYHGAHDCVLVKAGSGATTFGVPTSLGIPENTIKNTIVLPFNNTDVFEKVIKQNKDDIATVIIEPVIGNAGVILPKERFLKDIRKITEEEGIVLIFDEVITGFRLALGGAQEYYKIIPDIVTLGKIMGGGFPIAAYGGKKEIFELISPLGKIYQASTFSGNPVSVIASLTVLSILFENRNKIYRSLEKLQIKIRKGLHDIIEDLKISGQVNSIASMFQIFFTDHPVIDYLSAKSSDKSKFMKYQLELMKKGVFIPPSPFETCFISTAHTEEDINKTIEIMESVIKSL</sequence>
<dbReference type="GO" id="GO:0030170">
    <property type="term" value="F:pyridoxal phosphate binding"/>
    <property type="evidence" value="ECO:0007669"/>
    <property type="project" value="InterPro"/>
</dbReference>
<keyword evidence="7" id="KW-0627">Porphyrin biosynthesis</keyword>
<comment type="pathway">
    <text evidence="2">Porphyrin-containing compound metabolism; protoporphyrin-IX biosynthesis; 5-aminolevulinate from L-glutamyl-tRNA(Glu): step 2/2.</text>
</comment>
<dbReference type="NCBIfam" id="TIGR00713">
    <property type="entry name" value="hemL"/>
    <property type="match status" value="1"/>
</dbReference>
<dbReference type="Pfam" id="PF00202">
    <property type="entry name" value="Aminotran_3"/>
    <property type="match status" value="1"/>
</dbReference>
<dbReference type="AlphaFoldDB" id="A0A0F9QC04"/>
<keyword evidence="5" id="KW-0663">Pyridoxal phosphate</keyword>
<dbReference type="GO" id="GO:0006782">
    <property type="term" value="P:protoporphyrinogen IX biosynthetic process"/>
    <property type="evidence" value="ECO:0007669"/>
    <property type="project" value="UniProtKB-UniPathway"/>
</dbReference>
<dbReference type="GO" id="GO:0008483">
    <property type="term" value="F:transaminase activity"/>
    <property type="evidence" value="ECO:0007669"/>
    <property type="project" value="InterPro"/>
</dbReference>
<dbReference type="PROSITE" id="PS00600">
    <property type="entry name" value="AA_TRANSFER_CLASS_3"/>
    <property type="match status" value="1"/>
</dbReference>
<dbReference type="NCBIfam" id="NF000818">
    <property type="entry name" value="PRK00062.1"/>
    <property type="match status" value="1"/>
</dbReference>
<evidence type="ECO:0000256" key="4">
    <source>
        <dbReference type="ARBA" id="ARBA00012143"/>
    </source>
</evidence>
<dbReference type="PANTHER" id="PTHR43713">
    <property type="entry name" value="GLUTAMATE-1-SEMIALDEHYDE 2,1-AMINOMUTASE"/>
    <property type="match status" value="1"/>
</dbReference>
<comment type="cofactor">
    <cofactor evidence="1">
        <name>pyridoxal 5'-phosphate</name>
        <dbReference type="ChEBI" id="CHEBI:597326"/>
    </cofactor>
</comment>
<evidence type="ECO:0000256" key="3">
    <source>
        <dbReference type="ARBA" id="ARBA00008981"/>
    </source>
</evidence>
<dbReference type="HAMAP" id="MF_00375">
    <property type="entry name" value="HemL_aminotrans_3"/>
    <property type="match status" value="1"/>
</dbReference>
<dbReference type="GO" id="GO:0042286">
    <property type="term" value="F:glutamate-1-semialdehyde 2,1-aminomutase activity"/>
    <property type="evidence" value="ECO:0007669"/>
    <property type="project" value="UniProtKB-EC"/>
</dbReference>
<dbReference type="InterPro" id="IPR005814">
    <property type="entry name" value="Aminotrans_3"/>
</dbReference>
<protein>
    <recommendedName>
        <fullName evidence="4">glutamate-1-semialdehyde 2,1-aminomutase</fullName>
        <ecNumber evidence="4">5.4.3.8</ecNumber>
    </recommendedName>
</protein>
<dbReference type="InterPro" id="IPR004639">
    <property type="entry name" value="4pyrrol_synth_GluAld_NH2Trfase"/>
</dbReference>